<dbReference type="InterPro" id="IPR024370">
    <property type="entry name" value="PBP_domain"/>
</dbReference>
<keyword evidence="9" id="KW-0472">Membrane</keyword>
<keyword evidence="9" id="KW-1133">Transmembrane helix</keyword>
<dbReference type="GO" id="GO:0006817">
    <property type="term" value="P:phosphate ion transport"/>
    <property type="evidence" value="ECO:0007669"/>
    <property type="project" value="UniProtKB-KW"/>
</dbReference>
<evidence type="ECO:0000259" key="10">
    <source>
        <dbReference type="Pfam" id="PF12849"/>
    </source>
</evidence>
<evidence type="ECO:0000256" key="6">
    <source>
        <dbReference type="ARBA" id="ARBA00022729"/>
    </source>
</evidence>
<keyword evidence="8" id="KW-0449">Lipoprotein</keyword>
<evidence type="ECO:0000256" key="3">
    <source>
        <dbReference type="ARBA" id="ARBA00008725"/>
    </source>
</evidence>
<dbReference type="GO" id="GO:0005886">
    <property type="term" value="C:plasma membrane"/>
    <property type="evidence" value="ECO:0007669"/>
    <property type="project" value="UniProtKB-SubCell"/>
</dbReference>
<feature type="domain" description="PBP" evidence="10">
    <location>
        <begin position="104"/>
        <end position="340"/>
    </location>
</feature>
<gene>
    <name evidence="11" type="ORF">DNH61_14220</name>
</gene>
<dbReference type="CDD" id="cd13566">
    <property type="entry name" value="PBP2_phosphate"/>
    <property type="match status" value="1"/>
</dbReference>
<evidence type="ECO:0000313" key="12">
    <source>
        <dbReference type="Proteomes" id="UP000249522"/>
    </source>
</evidence>
<evidence type="ECO:0000256" key="7">
    <source>
        <dbReference type="ARBA" id="ARBA00023139"/>
    </source>
</evidence>
<dbReference type="PANTHER" id="PTHR30570">
    <property type="entry name" value="PERIPLASMIC PHOSPHATE BINDING COMPONENT OF PHOSPHATE ABC TRANSPORTER"/>
    <property type="match status" value="1"/>
</dbReference>
<evidence type="ECO:0000313" key="11">
    <source>
        <dbReference type="EMBL" id="PZD95752.1"/>
    </source>
</evidence>
<organism evidence="11 12">
    <name type="scientific">Paenibacillus sambharensis</name>
    <dbReference type="NCBI Taxonomy" id="1803190"/>
    <lineage>
        <taxon>Bacteria</taxon>
        <taxon>Bacillati</taxon>
        <taxon>Bacillota</taxon>
        <taxon>Bacilli</taxon>
        <taxon>Bacillales</taxon>
        <taxon>Paenibacillaceae</taxon>
        <taxon>Paenibacillus</taxon>
    </lineage>
</organism>
<evidence type="ECO:0000256" key="2">
    <source>
        <dbReference type="ARBA" id="ARBA00004193"/>
    </source>
</evidence>
<comment type="subunit">
    <text evidence="4">The complex is composed of two ATP-binding proteins (PstB), two transmembrane proteins (PstC and PstA) and a solute-binding protein (PstS).</text>
</comment>
<dbReference type="EMBL" id="QKRB01000044">
    <property type="protein sequence ID" value="PZD95752.1"/>
    <property type="molecule type" value="Genomic_DNA"/>
</dbReference>
<dbReference type="Proteomes" id="UP000249522">
    <property type="component" value="Unassembled WGS sequence"/>
</dbReference>
<comment type="subcellular location">
    <subcellularLocation>
        <location evidence="2">Cell membrane</location>
        <topology evidence="2">Lipid-anchor</topology>
    </subcellularLocation>
</comment>
<keyword evidence="5" id="KW-0592">Phosphate transport</keyword>
<keyword evidence="12" id="KW-1185">Reference proteome</keyword>
<accession>A0A2W1LLB9</accession>
<evidence type="ECO:0000256" key="9">
    <source>
        <dbReference type="SAM" id="Phobius"/>
    </source>
</evidence>
<dbReference type="SUPFAM" id="SSF53850">
    <property type="entry name" value="Periplasmic binding protein-like II"/>
    <property type="match status" value="1"/>
</dbReference>
<feature type="transmembrane region" description="Helical" evidence="9">
    <location>
        <begin position="35"/>
        <end position="53"/>
    </location>
</feature>
<keyword evidence="6" id="KW-0732">Signal</keyword>
<sequence length="357" mass="39299">MPGAVFYRPFCMVLAGWVAVLVLWKYFGVAGRRRFWQVVSVSVLLFLATAAAYELRSQYIRSIPTINEDSLVLGQYAPFTDGSKAARLAEPAVLALREQLPRLDGATALYPLYAAFAQAVYPEGEYSPYDSIVSSTTTRQAYDRLIEGEVDIVFAAQPSEEQLAAAAEKGVELKLTPIGKEAFVFFVHADNPVMGLSSSQLRDIYSGRVNNWSEVGGDSREIRAFQRPENSGSQTILISFMGETPIEEPPTEDVAGGMGDIITQTADYRNYPNAIGYSFLFYATEMASNGDIRLLAVDGVNPSRETIRSGEYPLAKSFYAVTAGSDNPNIERLINWILSPQGQDLVYKTGYTPLVEQ</sequence>
<dbReference type="Pfam" id="PF12849">
    <property type="entry name" value="PBP_like_2"/>
    <property type="match status" value="1"/>
</dbReference>
<dbReference type="AlphaFoldDB" id="A0A2W1LLB9"/>
<comment type="caution">
    <text evidence="11">The sequence shown here is derived from an EMBL/GenBank/DDBJ whole genome shotgun (WGS) entry which is preliminary data.</text>
</comment>
<dbReference type="PANTHER" id="PTHR30570:SF1">
    <property type="entry name" value="PHOSPHATE-BINDING PROTEIN PSTS"/>
    <property type="match status" value="1"/>
</dbReference>
<keyword evidence="5" id="KW-0813">Transport</keyword>
<comment type="function">
    <text evidence="1">Part of the ABC transporter complex PstSACB involved in phosphate import.</text>
</comment>
<protein>
    <recommendedName>
        <fullName evidence="10">PBP domain-containing protein</fullName>
    </recommendedName>
</protein>
<evidence type="ECO:0000256" key="4">
    <source>
        <dbReference type="ARBA" id="ARBA00011529"/>
    </source>
</evidence>
<evidence type="ECO:0000256" key="5">
    <source>
        <dbReference type="ARBA" id="ARBA00022592"/>
    </source>
</evidence>
<dbReference type="OrthoDB" id="9790048at2"/>
<name>A0A2W1LLB9_9BACL</name>
<evidence type="ECO:0000256" key="1">
    <source>
        <dbReference type="ARBA" id="ARBA00002841"/>
    </source>
</evidence>
<reference evidence="11 12" key="1">
    <citation type="submission" date="2018-06" db="EMBL/GenBank/DDBJ databases">
        <title>Paenibacillus imtechensis sp. nov.</title>
        <authorList>
            <person name="Pinnaka A.K."/>
            <person name="Singh H."/>
            <person name="Kaur M."/>
        </authorList>
    </citation>
    <scope>NUCLEOTIDE SEQUENCE [LARGE SCALE GENOMIC DNA]</scope>
    <source>
        <strain evidence="11 12">SMB1</strain>
    </source>
</reference>
<dbReference type="Gene3D" id="3.40.190.10">
    <property type="entry name" value="Periplasmic binding protein-like II"/>
    <property type="match status" value="2"/>
</dbReference>
<feature type="transmembrane region" description="Helical" evidence="9">
    <location>
        <begin position="6"/>
        <end position="23"/>
    </location>
</feature>
<proteinExistence type="inferred from homology"/>
<keyword evidence="7" id="KW-0564">Palmitate</keyword>
<keyword evidence="9" id="KW-0812">Transmembrane</keyword>
<comment type="similarity">
    <text evidence="3">Belongs to the PstS family.</text>
</comment>
<evidence type="ECO:0000256" key="8">
    <source>
        <dbReference type="ARBA" id="ARBA00023288"/>
    </source>
</evidence>
<dbReference type="InterPro" id="IPR050811">
    <property type="entry name" value="Phosphate_ABC_transporter"/>
</dbReference>